<dbReference type="GO" id="GO:0006281">
    <property type="term" value="P:DNA repair"/>
    <property type="evidence" value="ECO:0007669"/>
    <property type="project" value="UniProtKB-KW"/>
</dbReference>
<keyword evidence="1" id="KW-0347">Helicase</keyword>
<accession>A0A368F8I2</accession>
<dbReference type="GO" id="GO:0006310">
    <property type="term" value="P:DNA recombination"/>
    <property type="evidence" value="ECO:0007669"/>
    <property type="project" value="UniProtKB-KW"/>
</dbReference>
<comment type="similarity">
    <text evidence="1">Belongs to the helicase family.</text>
</comment>
<feature type="compositionally biased region" description="Basic and acidic residues" evidence="2">
    <location>
        <begin position="146"/>
        <end position="161"/>
    </location>
</feature>
<sequence length="837" mass="95446">MTESRAAETSEQRDFRLEEQRQGAAKSRAAETSGQREARLEDKRLRMSESRAAETSEQRDFRLEEQRQGAAESRAAETPSQHNARFEDNRVRMSESRAAETPEQRDSRLDDQRQRTTESRAVETPGQRETRLEDNRLRMSVSRASETSEQRENRLQNERTQRQLSRQTFRRADLRLAAFQYDPNYNYRAHPKVVIGKMDVVCSHCQAKKFRGEPPGMCCSDGKVKIPPLNPPPEPLLSYMSGTTKESKHFLQNIRKYNSCFQMTSFGTTATVQEPGFMPTFKVKGQIYHRIGSLLPLLDENPRFLQIYFTSDEEQQVDQRCENIGGTRRNIVLDLQRMFHQHNSLVKLFGTSLERMPTDEYKVVIRADKRPTGEHERRFNAPTVNEVAVVMVGEDFDRRDIIIQKRIDSLQRISETHRSYDALQYPVIFWEGEDGPLLSKINVEYCNSVKSIKYICKYVNKGSDMAVFRLENENGALDEIMQYLMGRYASTNEGVWHILSFPIHERYPPVVHVSVHLENGQRVYFTADNAEERAANPPNTTLTAFFLLCQQDAFARTLHIQRCQSIIPGTHRGKCFVRENKVLLFQALILLEDKCISISSKTLSELGLHGPSRTGAELVQTEVLRERNYNTEELERFVQDNEPLLVPDQRLAYEAIMDMIRNGSGGLFFLDAPGGTGKTFLVNLLLAKIRKQNEIAIAVASSGTAATLLDGGRTAHSALKLPLDLARSENPVCNISKGSGKAQVLKMCKVVAWDECTMAHKRALEALDRTLQDIRENNRLMGGAVLVLAGDFRQTLPVIPRATPADELNACLKASYLWRHVRKMTLTTNMRVHLQDD</sequence>
<dbReference type="Pfam" id="PF05970">
    <property type="entry name" value="PIF1"/>
    <property type="match status" value="1"/>
</dbReference>
<protein>
    <recommendedName>
        <fullName evidence="1">ATP-dependent DNA helicase</fullName>
        <ecNumber evidence="1">5.6.2.3</ecNumber>
    </recommendedName>
</protein>
<dbReference type="InterPro" id="IPR048998">
    <property type="entry name" value="STPR"/>
</dbReference>
<dbReference type="GO" id="GO:0016887">
    <property type="term" value="F:ATP hydrolysis activity"/>
    <property type="evidence" value="ECO:0007669"/>
    <property type="project" value="RHEA"/>
</dbReference>
<dbReference type="PANTHER" id="PTHR10492">
    <property type="match status" value="1"/>
</dbReference>
<dbReference type="GO" id="GO:0043139">
    <property type="term" value="F:5'-3' DNA helicase activity"/>
    <property type="evidence" value="ECO:0007669"/>
    <property type="project" value="UniProtKB-EC"/>
</dbReference>
<keyword evidence="1" id="KW-0547">Nucleotide-binding</keyword>
<name>A0A368F8I2_ANCCA</name>
<dbReference type="AlphaFoldDB" id="A0A368F8I2"/>
<dbReference type="EC" id="5.6.2.3" evidence="1"/>
<proteinExistence type="inferred from homology"/>
<evidence type="ECO:0000256" key="1">
    <source>
        <dbReference type="RuleBase" id="RU363044"/>
    </source>
</evidence>
<feature type="compositionally biased region" description="Basic and acidic residues" evidence="2">
    <location>
        <begin position="84"/>
        <end position="137"/>
    </location>
</feature>
<dbReference type="OrthoDB" id="5796349at2759"/>
<feature type="compositionally biased region" description="Basic and acidic residues" evidence="2">
    <location>
        <begin position="1"/>
        <end position="21"/>
    </location>
</feature>
<evidence type="ECO:0000259" key="4">
    <source>
        <dbReference type="Pfam" id="PF21107"/>
    </source>
</evidence>
<keyword evidence="1" id="KW-0233">DNA recombination</keyword>
<feature type="compositionally biased region" description="Basic and acidic residues" evidence="2">
    <location>
        <begin position="34"/>
        <end position="67"/>
    </location>
</feature>
<keyword evidence="1" id="KW-0234">DNA repair</keyword>
<dbReference type="GO" id="GO:0005524">
    <property type="term" value="F:ATP binding"/>
    <property type="evidence" value="ECO:0007669"/>
    <property type="project" value="UniProtKB-KW"/>
</dbReference>
<keyword evidence="6" id="KW-1185">Reference proteome</keyword>
<dbReference type="STRING" id="29170.A0A368F8I2"/>
<dbReference type="SUPFAM" id="SSF52540">
    <property type="entry name" value="P-loop containing nucleoside triphosphate hydrolases"/>
    <property type="match status" value="1"/>
</dbReference>
<keyword evidence="1" id="KW-0227">DNA damage</keyword>
<gene>
    <name evidence="5" type="ORF">ANCCAN_25811</name>
</gene>
<feature type="domain" description="STPR" evidence="4">
    <location>
        <begin position="105"/>
        <end position="157"/>
    </location>
</feature>
<evidence type="ECO:0000256" key="2">
    <source>
        <dbReference type="SAM" id="MobiDB-lite"/>
    </source>
</evidence>
<dbReference type="Gene3D" id="3.40.50.300">
    <property type="entry name" value="P-loop containing nucleotide triphosphate hydrolases"/>
    <property type="match status" value="1"/>
</dbReference>
<keyword evidence="1" id="KW-0378">Hydrolase</keyword>
<dbReference type="InterPro" id="IPR027417">
    <property type="entry name" value="P-loop_NTPase"/>
</dbReference>
<dbReference type="GO" id="GO:0000723">
    <property type="term" value="P:telomere maintenance"/>
    <property type="evidence" value="ECO:0007669"/>
    <property type="project" value="InterPro"/>
</dbReference>
<dbReference type="Proteomes" id="UP000252519">
    <property type="component" value="Unassembled WGS sequence"/>
</dbReference>
<dbReference type="PANTHER" id="PTHR10492:SF57">
    <property type="entry name" value="ATP-DEPENDENT DNA HELICASE"/>
    <property type="match status" value="1"/>
</dbReference>
<comment type="catalytic activity">
    <reaction evidence="1">
        <text>ATP + H2O = ADP + phosphate + H(+)</text>
        <dbReference type="Rhea" id="RHEA:13065"/>
        <dbReference type="ChEBI" id="CHEBI:15377"/>
        <dbReference type="ChEBI" id="CHEBI:15378"/>
        <dbReference type="ChEBI" id="CHEBI:30616"/>
        <dbReference type="ChEBI" id="CHEBI:43474"/>
        <dbReference type="ChEBI" id="CHEBI:456216"/>
        <dbReference type="EC" id="5.6.2.3"/>
    </reaction>
</comment>
<evidence type="ECO:0000313" key="5">
    <source>
        <dbReference type="EMBL" id="RCN28446.1"/>
    </source>
</evidence>
<feature type="domain" description="STPR" evidence="4">
    <location>
        <begin position="13"/>
        <end position="85"/>
    </location>
</feature>
<comment type="caution">
    <text evidence="5">The sequence shown here is derived from an EMBL/GenBank/DDBJ whole genome shotgun (WGS) entry which is preliminary data.</text>
</comment>
<dbReference type="Pfam" id="PF21107">
    <property type="entry name" value="STPRs"/>
    <property type="match status" value="2"/>
</dbReference>
<dbReference type="InterPro" id="IPR010285">
    <property type="entry name" value="DNA_helicase_pif1-like_DEAD"/>
</dbReference>
<organism evidence="5 6">
    <name type="scientific">Ancylostoma caninum</name>
    <name type="common">Dog hookworm</name>
    <dbReference type="NCBI Taxonomy" id="29170"/>
    <lineage>
        <taxon>Eukaryota</taxon>
        <taxon>Metazoa</taxon>
        <taxon>Ecdysozoa</taxon>
        <taxon>Nematoda</taxon>
        <taxon>Chromadorea</taxon>
        <taxon>Rhabditida</taxon>
        <taxon>Rhabditina</taxon>
        <taxon>Rhabditomorpha</taxon>
        <taxon>Strongyloidea</taxon>
        <taxon>Ancylostomatidae</taxon>
        <taxon>Ancylostomatinae</taxon>
        <taxon>Ancylostoma</taxon>
    </lineage>
</organism>
<dbReference type="EMBL" id="JOJR01002614">
    <property type="protein sequence ID" value="RCN28446.1"/>
    <property type="molecule type" value="Genomic_DNA"/>
</dbReference>
<feature type="region of interest" description="Disordered" evidence="2">
    <location>
        <begin position="1"/>
        <end position="165"/>
    </location>
</feature>
<feature type="domain" description="DNA helicase Pif1-like DEAD-box helicase" evidence="3">
    <location>
        <begin position="645"/>
        <end position="833"/>
    </location>
</feature>
<keyword evidence="1" id="KW-0067">ATP-binding</keyword>
<evidence type="ECO:0000313" key="6">
    <source>
        <dbReference type="Proteomes" id="UP000252519"/>
    </source>
</evidence>
<evidence type="ECO:0000259" key="3">
    <source>
        <dbReference type="Pfam" id="PF05970"/>
    </source>
</evidence>
<comment type="cofactor">
    <cofactor evidence="1">
        <name>Mg(2+)</name>
        <dbReference type="ChEBI" id="CHEBI:18420"/>
    </cofactor>
</comment>
<reference evidence="5 6" key="1">
    <citation type="submission" date="2014-10" db="EMBL/GenBank/DDBJ databases">
        <title>Draft genome of the hookworm Ancylostoma caninum.</title>
        <authorList>
            <person name="Mitreva M."/>
        </authorList>
    </citation>
    <scope>NUCLEOTIDE SEQUENCE [LARGE SCALE GENOMIC DNA]</scope>
    <source>
        <strain evidence="5 6">Baltimore</strain>
    </source>
</reference>